<keyword evidence="3" id="KW-1185">Reference proteome</keyword>
<sequence>MEITLDHDGGRPSVLPTPRPVVTTSAPSIVTHPPLQVRRRVVLLGPDGDGPLVRQRIAEAVRMTESGSVVVIDSDGLTEVSPDLVDFLRFADGAVQRRGGTLAVEPADGTVARQLRDAL</sequence>
<protein>
    <recommendedName>
        <fullName evidence="4">DUF4325 domain-containing protein</fullName>
    </recommendedName>
</protein>
<dbReference type="RefSeq" id="WP_166277813.1">
    <property type="nucleotide sequence ID" value="NZ_JAANNP010000001.1"/>
</dbReference>
<reference evidence="2 3" key="1">
    <citation type="submission" date="2020-03" db="EMBL/GenBank/DDBJ databases">
        <title>Two novel Motilibacter sp.</title>
        <authorList>
            <person name="Liu S."/>
        </authorList>
    </citation>
    <scope>NUCLEOTIDE SEQUENCE [LARGE SCALE GENOMIC DNA]</scope>
    <source>
        <strain evidence="2 3">E257</strain>
    </source>
</reference>
<feature type="region of interest" description="Disordered" evidence="1">
    <location>
        <begin position="1"/>
        <end position="27"/>
    </location>
</feature>
<evidence type="ECO:0000313" key="2">
    <source>
        <dbReference type="EMBL" id="NHC12819.1"/>
    </source>
</evidence>
<organism evidence="2 3">
    <name type="scientific">Motilibacter deserti</name>
    <dbReference type="NCBI Taxonomy" id="2714956"/>
    <lineage>
        <taxon>Bacteria</taxon>
        <taxon>Bacillati</taxon>
        <taxon>Actinomycetota</taxon>
        <taxon>Actinomycetes</taxon>
        <taxon>Motilibacterales</taxon>
        <taxon>Motilibacteraceae</taxon>
        <taxon>Motilibacter</taxon>
    </lineage>
</organism>
<dbReference type="EMBL" id="JAANNP010000001">
    <property type="protein sequence ID" value="NHC12819.1"/>
    <property type="molecule type" value="Genomic_DNA"/>
</dbReference>
<comment type="caution">
    <text evidence="2">The sequence shown here is derived from an EMBL/GenBank/DDBJ whole genome shotgun (WGS) entry which is preliminary data.</text>
</comment>
<accession>A0ABX0GSJ9</accession>
<proteinExistence type="predicted"/>
<evidence type="ECO:0000313" key="3">
    <source>
        <dbReference type="Proteomes" id="UP000800981"/>
    </source>
</evidence>
<feature type="compositionally biased region" description="Basic and acidic residues" evidence="1">
    <location>
        <begin position="1"/>
        <end position="10"/>
    </location>
</feature>
<dbReference type="Proteomes" id="UP000800981">
    <property type="component" value="Unassembled WGS sequence"/>
</dbReference>
<evidence type="ECO:0008006" key="4">
    <source>
        <dbReference type="Google" id="ProtNLM"/>
    </source>
</evidence>
<evidence type="ECO:0000256" key="1">
    <source>
        <dbReference type="SAM" id="MobiDB-lite"/>
    </source>
</evidence>
<gene>
    <name evidence="2" type="ORF">G9H71_03370</name>
</gene>
<name>A0ABX0GSJ9_9ACTN</name>